<name>A0A139AYK0_GONPJ</name>
<dbReference type="GO" id="GO:0016985">
    <property type="term" value="F:mannan endo-1,4-beta-mannosidase activity"/>
    <property type="evidence" value="ECO:0007669"/>
    <property type="project" value="InterPro"/>
</dbReference>
<evidence type="ECO:0000313" key="9">
    <source>
        <dbReference type="Proteomes" id="UP000070544"/>
    </source>
</evidence>
<feature type="active site" description="Nucleophile" evidence="4">
    <location>
        <position position="380"/>
    </location>
</feature>
<keyword evidence="9" id="KW-1185">Reference proteome</keyword>
<evidence type="ECO:0000256" key="3">
    <source>
        <dbReference type="ARBA" id="ARBA00023295"/>
    </source>
</evidence>
<dbReference type="Gene3D" id="3.20.20.80">
    <property type="entry name" value="Glycosidases"/>
    <property type="match status" value="1"/>
</dbReference>
<evidence type="ECO:0000256" key="2">
    <source>
        <dbReference type="ARBA" id="ARBA00022801"/>
    </source>
</evidence>
<dbReference type="InterPro" id="IPR000805">
    <property type="entry name" value="Glyco_hydro_26"/>
</dbReference>
<dbReference type="PANTHER" id="PTHR40079:SF4">
    <property type="entry name" value="GH26 DOMAIN-CONTAINING PROTEIN-RELATED"/>
    <property type="match status" value="1"/>
</dbReference>
<feature type="transmembrane region" description="Helical" evidence="6">
    <location>
        <begin position="42"/>
        <end position="64"/>
    </location>
</feature>
<dbReference type="PANTHER" id="PTHR40079">
    <property type="entry name" value="MANNAN ENDO-1,4-BETA-MANNOSIDASE E-RELATED"/>
    <property type="match status" value="1"/>
</dbReference>
<feature type="active site" description="Proton donor" evidence="4">
    <location>
        <position position="230"/>
    </location>
</feature>
<organism evidence="8 9">
    <name type="scientific">Gonapodya prolifera (strain JEL478)</name>
    <name type="common">Monoblepharis prolifera</name>
    <dbReference type="NCBI Taxonomy" id="1344416"/>
    <lineage>
        <taxon>Eukaryota</taxon>
        <taxon>Fungi</taxon>
        <taxon>Fungi incertae sedis</taxon>
        <taxon>Chytridiomycota</taxon>
        <taxon>Chytridiomycota incertae sedis</taxon>
        <taxon>Monoblepharidomycetes</taxon>
        <taxon>Monoblepharidales</taxon>
        <taxon>Gonapodyaceae</taxon>
        <taxon>Gonapodya</taxon>
    </lineage>
</organism>
<dbReference type="AlphaFoldDB" id="A0A139AYK0"/>
<dbReference type="OMA" id="IMWFEIA"/>
<dbReference type="InterPro" id="IPR017853">
    <property type="entry name" value="GH"/>
</dbReference>
<evidence type="ECO:0000256" key="1">
    <source>
        <dbReference type="ARBA" id="ARBA00007754"/>
    </source>
</evidence>
<feature type="region of interest" description="Disordered" evidence="5">
    <location>
        <begin position="90"/>
        <end position="112"/>
    </location>
</feature>
<keyword evidence="6" id="KW-0472">Membrane</keyword>
<evidence type="ECO:0000259" key="7">
    <source>
        <dbReference type="PROSITE" id="PS51764"/>
    </source>
</evidence>
<evidence type="ECO:0000256" key="5">
    <source>
        <dbReference type="SAM" id="MobiDB-lite"/>
    </source>
</evidence>
<dbReference type="InterPro" id="IPR022790">
    <property type="entry name" value="GH26_dom"/>
</dbReference>
<accession>A0A139AYK0</accession>
<keyword evidence="6" id="KW-1133">Transmembrane helix</keyword>
<comment type="similarity">
    <text evidence="1 4">Belongs to the glycosyl hydrolase 26 family.</text>
</comment>
<reference evidence="8 9" key="1">
    <citation type="journal article" date="2015" name="Genome Biol. Evol.">
        <title>Phylogenomic analyses indicate that early fungi evolved digesting cell walls of algal ancestors of land plants.</title>
        <authorList>
            <person name="Chang Y."/>
            <person name="Wang S."/>
            <person name="Sekimoto S."/>
            <person name="Aerts A.L."/>
            <person name="Choi C."/>
            <person name="Clum A."/>
            <person name="LaButti K.M."/>
            <person name="Lindquist E.A."/>
            <person name="Yee Ngan C."/>
            <person name="Ohm R.A."/>
            <person name="Salamov A.A."/>
            <person name="Grigoriev I.V."/>
            <person name="Spatafora J.W."/>
            <person name="Berbee M.L."/>
        </authorList>
    </citation>
    <scope>NUCLEOTIDE SEQUENCE [LARGE SCALE GENOMIC DNA]</scope>
    <source>
        <strain evidence="8 9">JEL478</strain>
    </source>
</reference>
<keyword evidence="3 4" id="KW-0326">Glycosidase</keyword>
<dbReference type="Proteomes" id="UP000070544">
    <property type="component" value="Unassembled WGS sequence"/>
</dbReference>
<dbReference type="GO" id="GO:0006080">
    <property type="term" value="P:substituted mannan metabolic process"/>
    <property type="evidence" value="ECO:0007669"/>
    <property type="project" value="InterPro"/>
</dbReference>
<gene>
    <name evidence="8" type="ORF">M427DRAFT_51198</name>
</gene>
<evidence type="ECO:0000313" key="8">
    <source>
        <dbReference type="EMBL" id="KXS21821.1"/>
    </source>
</evidence>
<feature type="domain" description="GH26" evidence="7">
    <location>
        <begin position="101"/>
        <end position="451"/>
    </location>
</feature>
<keyword evidence="2 4" id="KW-0378">Hydrolase</keyword>
<keyword evidence="6" id="KW-0812">Transmembrane</keyword>
<dbReference type="PROSITE" id="PS51764">
    <property type="entry name" value="GH26"/>
    <property type="match status" value="1"/>
</dbReference>
<proteinExistence type="inferred from homology"/>
<dbReference type="Pfam" id="PF02156">
    <property type="entry name" value="Glyco_hydro_26"/>
    <property type="match status" value="1"/>
</dbReference>
<dbReference type="OrthoDB" id="428177at2759"/>
<dbReference type="EMBL" id="KQ965732">
    <property type="protein sequence ID" value="KXS21821.1"/>
    <property type="molecule type" value="Genomic_DNA"/>
</dbReference>
<sequence>MRDQRRDFEAPTSRSYKHLRERENSALSYEGSRRKRRSHLRWAIGITIVLILAGGAGVGVYLFMTMRSGGTTSSGAVAANAGASMTVTKARAASGTSTTTTTTRPVPTPSTSPAVLPPTGKYWFGMTVTNSTEQPIQHWTLDGTGGVRPMLGHIFILLQPYNFTTPADLADYFMRFFGGIPSNGVLFFTVEPMNGISVDEAPDERIQELADAWRELNIRGYKVLVRLGHEMNGGWYPWGRLPSAFQDFWIRFATIVRATAPITSLVWSPTISDSYPYDQRKVPAAGSVDMALLDTNLNGELDGGDDPYAGYWPGDEWVDWVGGSIYYYGPSFPYNDNFVPDGMWLERTLTGKVTFTGVQRGPSFYDVYSAQKRKPFIFAETAVYHWPNGTGATELDQKQGFWRLALNRTTMARFPMIRGMAWFELAKNEEAWQNQFIDFAIGNDSTILNEFLNDVTPPGNAAANIDTTMFQWGA</sequence>
<evidence type="ECO:0000256" key="4">
    <source>
        <dbReference type="PROSITE-ProRule" id="PRU01100"/>
    </source>
</evidence>
<protein>
    <submittedName>
        <fullName evidence="8">Glycoside hydrolase family 26 protein</fullName>
    </submittedName>
</protein>
<dbReference type="SUPFAM" id="SSF51445">
    <property type="entry name" value="(Trans)glycosidases"/>
    <property type="match status" value="1"/>
</dbReference>
<evidence type="ECO:0000256" key="6">
    <source>
        <dbReference type="SAM" id="Phobius"/>
    </source>
</evidence>